<gene>
    <name evidence="7" type="ordered locus">Ilyop_2104</name>
</gene>
<evidence type="ECO:0000256" key="3">
    <source>
        <dbReference type="ARBA" id="ARBA00022692"/>
    </source>
</evidence>
<organism evidence="7 8">
    <name type="scientific">Ilyobacter polytropus (strain ATCC 51220 / DSM 2926 / LMG 16218 / CuHBu1)</name>
    <dbReference type="NCBI Taxonomy" id="572544"/>
    <lineage>
        <taxon>Bacteria</taxon>
        <taxon>Fusobacteriati</taxon>
        <taxon>Fusobacteriota</taxon>
        <taxon>Fusobacteriia</taxon>
        <taxon>Fusobacteriales</taxon>
        <taxon>Fusobacteriaceae</taxon>
        <taxon>Ilyobacter</taxon>
    </lineage>
</organism>
<dbReference type="AlphaFoldDB" id="E3HBV8"/>
<comment type="subcellular location">
    <subcellularLocation>
        <location evidence="1">Cell membrane</location>
        <topology evidence="1">Multi-pass membrane protein</topology>
    </subcellularLocation>
</comment>
<protein>
    <submittedName>
        <fullName evidence="7">LrgA family protein</fullName>
    </submittedName>
</protein>
<dbReference type="Pfam" id="PF03788">
    <property type="entry name" value="LrgA"/>
    <property type="match status" value="1"/>
</dbReference>
<evidence type="ECO:0000256" key="5">
    <source>
        <dbReference type="ARBA" id="ARBA00023136"/>
    </source>
</evidence>
<evidence type="ECO:0000313" key="8">
    <source>
        <dbReference type="Proteomes" id="UP000006875"/>
    </source>
</evidence>
<dbReference type="EMBL" id="CP002282">
    <property type="protein sequence ID" value="ADO83870.1"/>
    <property type="molecule type" value="Genomic_DNA"/>
</dbReference>
<dbReference type="HOGENOM" id="CLU_113736_2_1_0"/>
<proteinExistence type="predicted"/>
<dbReference type="KEGG" id="ipo:Ilyop_2104"/>
<feature type="transmembrane region" description="Helical" evidence="6">
    <location>
        <begin position="50"/>
        <end position="66"/>
    </location>
</feature>
<dbReference type="InterPro" id="IPR005538">
    <property type="entry name" value="LrgA/CidA"/>
</dbReference>
<evidence type="ECO:0000256" key="4">
    <source>
        <dbReference type="ARBA" id="ARBA00022989"/>
    </source>
</evidence>
<feature type="transmembrane region" description="Helical" evidence="6">
    <location>
        <begin position="86"/>
        <end position="109"/>
    </location>
</feature>
<sequence>MLLEFCTIFVFLYVGNFISSCLPVPIPGTVIGMLLLFFSLHLKLLKLESIEKAASILLMNMAILFIPPGVSLVKSLRLLEGSWMKIILVMIVTTIITIAVTGIFIQWFIGRCENGKSIK</sequence>
<evidence type="ECO:0000256" key="6">
    <source>
        <dbReference type="SAM" id="Phobius"/>
    </source>
</evidence>
<keyword evidence="2" id="KW-1003">Cell membrane</keyword>
<evidence type="ECO:0000256" key="2">
    <source>
        <dbReference type="ARBA" id="ARBA00022475"/>
    </source>
</evidence>
<feature type="transmembrane region" description="Helical" evidence="6">
    <location>
        <begin position="12"/>
        <end position="38"/>
    </location>
</feature>
<keyword evidence="8" id="KW-1185">Reference proteome</keyword>
<keyword evidence="3 6" id="KW-0812">Transmembrane</keyword>
<keyword evidence="4 6" id="KW-1133">Transmembrane helix</keyword>
<reference evidence="7 8" key="1">
    <citation type="journal article" date="2010" name="Stand. Genomic Sci.">
        <title>Complete genome sequence of Ilyobacter polytropus type strain (CuHbu1).</title>
        <authorList>
            <person name="Sikorski J."/>
            <person name="Chertkov O."/>
            <person name="Lapidus A."/>
            <person name="Nolan M."/>
            <person name="Lucas S."/>
            <person name="Del Rio T.G."/>
            <person name="Tice H."/>
            <person name="Cheng J.F."/>
            <person name="Tapia R."/>
            <person name="Han C."/>
            <person name="Goodwin L."/>
            <person name="Pitluck S."/>
            <person name="Liolios K."/>
            <person name="Ivanova N."/>
            <person name="Mavromatis K."/>
            <person name="Mikhailova N."/>
            <person name="Pati A."/>
            <person name="Chen A."/>
            <person name="Palaniappan K."/>
            <person name="Land M."/>
            <person name="Hauser L."/>
            <person name="Chang Y.J."/>
            <person name="Jeffries C.D."/>
            <person name="Brambilla E."/>
            <person name="Yasawong M."/>
            <person name="Rohde M."/>
            <person name="Pukall R."/>
            <person name="Spring S."/>
            <person name="Goker M."/>
            <person name="Woyke T."/>
            <person name="Bristow J."/>
            <person name="Eisen J.A."/>
            <person name="Markowitz V."/>
            <person name="Hugenholtz P."/>
            <person name="Kyrpides N.C."/>
            <person name="Klenk H.P."/>
        </authorList>
    </citation>
    <scope>NUCLEOTIDE SEQUENCE [LARGE SCALE GENOMIC DNA]</scope>
    <source>
        <strain evidence="8">ATCC 51220 / DSM 2926 / LMG 16218 / CuHBu1</strain>
        <plasmid evidence="8">pILYOP01</plasmid>
    </source>
</reference>
<evidence type="ECO:0000256" key="1">
    <source>
        <dbReference type="ARBA" id="ARBA00004651"/>
    </source>
</evidence>
<name>E3HBV8_ILYPC</name>
<keyword evidence="5 6" id="KW-0472">Membrane</keyword>
<dbReference type="RefSeq" id="WP_013388532.1">
    <property type="nucleotide sequence ID" value="NC_014633.1"/>
</dbReference>
<accession>E3HBV8</accession>
<dbReference type="GO" id="GO:0005886">
    <property type="term" value="C:plasma membrane"/>
    <property type="evidence" value="ECO:0007669"/>
    <property type="project" value="UniProtKB-SubCell"/>
</dbReference>
<evidence type="ECO:0000313" key="7">
    <source>
        <dbReference type="EMBL" id="ADO83870.1"/>
    </source>
</evidence>
<geneLocation type="plasmid" evidence="7 8">
    <name>pILYOP01</name>
</geneLocation>
<keyword evidence="7" id="KW-0614">Plasmid</keyword>
<dbReference type="Proteomes" id="UP000006875">
    <property type="component" value="Plasmid pILYOP01"/>
</dbReference>
<dbReference type="PANTHER" id="PTHR33931:SF5">
    <property type="entry name" value="UPF0299 MEMBRANE PROTEIN YOHJ"/>
    <property type="match status" value="1"/>
</dbReference>
<dbReference type="PANTHER" id="PTHR33931">
    <property type="entry name" value="HOLIN-LIKE PROTEIN CIDA-RELATED"/>
    <property type="match status" value="1"/>
</dbReference>